<dbReference type="PANTHER" id="PTHR10098">
    <property type="entry name" value="RAPSYN-RELATED"/>
    <property type="match status" value="1"/>
</dbReference>
<dbReference type="OrthoDB" id="446317at2"/>
<dbReference type="PANTHER" id="PTHR10098:SF112">
    <property type="entry name" value="SLR0380 PROTEIN"/>
    <property type="match status" value="1"/>
</dbReference>
<evidence type="ECO:0000313" key="2">
    <source>
        <dbReference type="EMBL" id="PSB30080.1"/>
    </source>
</evidence>
<reference evidence="2 3" key="2">
    <citation type="submission" date="2018-03" db="EMBL/GenBank/DDBJ databases">
        <title>The ancient ancestry and fast evolution of plastids.</title>
        <authorList>
            <person name="Moore K.R."/>
            <person name="Magnabosco C."/>
            <person name="Momper L."/>
            <person name="Gold D.A."/>
            <person name="Bosak T."/>
            <person name="Fournier G.P."/>
        </authorList>
    </citation>
    <scope>NUCLEOTIDE SEQUENCE [LARGE SCALE GENOMIC DNA]</scope>
    <source>
        <strain evidence="2 3">ULC18</strain>
    </source>
</reference>
<dbReference type="Proteomes" id="UP000239576">
    <property type="component" value="Unassembled WGS sequence"/>
</dbReference>
<evidence type="ECO:0000259" key="1">
    <source>
        <dbReference type="Pfam" id="PF12770"/>
    </source>
</evidence>
<reference evidence="3" key="1">
    <citation type="submission" date="2018-02" db="EMBL/GenBank/DDBJ databases">
        <authorList>
            <person name="Moore K."/>
            <person name="Momper L."/>
        </authorList>
    </citation>
    <scope>NUCLEOTIDE SEQUENCE [LARGE SCALE GENOMIC DNA]</scope>
    <source>
        <strain evidence="3">ULC18</strain>
    </source>
</reference>
<protein>
    <submittedName>
        <fullName evidence="2">CHAT domain-containing protein</fullName>
    </submittedName>
</protein>
<gene>
    <name evidence="2" type="ORF">C7B82_09615</name>
</gene>
<dbReference type="AlphaFoldDB" id="A0A2T1EBH1"/>
<accession>A0A2T1EBH1</accession>
<feature type="domain" description="CHAT" evidence="1">
    <location>
        <begin position="170"/>
        <end position="460"/>
    </location>
</feature>
<dbReference type="InterPro" id="IPR024983">
    <property type="entry name" value="CHAT_dom"/>
</dbReference>
<dbReference type="EMBL" id="PVWK01000056">
    <property type="protein sequence ID" value="PSB30080.1"/>
    <property type="molecule type" value="Genomic_DNA"/>
</dbReference>
<comment type="caution">
    <text evidence="2">The sequence shown here is derived from an EMBL/GenBank/DDBJ whole genome shotgun (WGS) entry which is preliminary data.</text>
</comment>
<proteinExistence type="predicted"/>
<organism evidence="2 3">
    <name type="scientific">Stenomitos frigidus ULC18</name>
    <dbReference type="NCBI Taxonomy" id="2107698"/>
    <lineage>
        <taxon>Bacteria</taxon>
        <taxon>Bacillati</taxon>
        <taxon>Cyanobacteriota</taxon>
        <taxon>Cyanophyceae</taxon>
        <taxon>Leptolyngbyales</taxon>
        <taxon>Leptolyngbyaceae</taxon>
        <taxon>Stenomitos</taxon>
    </lineage>
</organism>
<dbReference type="Pfam" id="PF12770">
    <property type="entry name" value="CHAT"/>
    <property type="match status" value="1"/>
</dbReference>
<evidence type="ECO:0000313" key="3">
    <source>
        <dbReference type="Proteomes" id="UP000239576"/>
    </source>
</evidence>
<keyword evidence="3" id="KW-1185">Reference proteome</keyword>
<sequence>MAASALTTLVQEMTVVQGTTIAQGTPLQVSPDRPTPEVPVAKPLSVLKLDLKKLQETLDRNDIAGAIQDVEVSWKQQYENYYQGKFTTRLLSADQIGYSLNRVAQLTGKKAALIYVIPTPEHLELLLVPPDGQLSHRRVTAATRTRLTETVKAFRSGVVNAGSQPSDYLPAAQQLYQWIISPLEATLKAQQIDTLIFCLGGGLRGVPIAAFHDGQHFLIERYSFATIPAFSLLDQHPSRLAGTKVLAMGASQFQNESPLPAVPVELTTISQLWQGESWLNQDFTLAKLKDRRSASSFGLIHLATHAILAPGTAEASYIQFWDQPIRLNRLRDLGLNFPVVQLLVLSACQTALGDPNAELGFAGLAVQSGAKAALASLWSVSDAGTLVLMVNFYQRLKAAPIKAEALRQTQLAMLRGQTRLQKSAAKGGIAQRAVASELLAAANADLSHPYYWASFTIIGNPW</sequence>
<name>A0A2T1EBH1_9CYAN</name>